<dbReference type="PANTHER" id="PTHR30093">
    <property type="entry name" value="GENERAL SECRETION PATHWAY PROTEIN G"/>
    <property type="match status" value="1"/>
</dbReference>
<gene>
    <name evidence="4" type="ORF">ACERK3_11320</name>
</gene>
<dbReference type="NCBIfam" id="TIGR02532">
    <property type="entry name" value="IV_pilin_GFxxxE"/>
    <property type="match status" value="1"/>
</dbReference>
<keyword evidence="2" id="KW-0812">Transmembrane</keyword>
<feature type="transmembrane region" description="Helical" evidence="2">
    <location>
        <begin position="6"/>
        <end position="31"/>
    </location>
</feature>
<organism evidence="4 5">
    <name type="scientific">Natronomicrosphaera hydrolytica</name>
    <dbReference type="NCBI Taxonomy" id="3242702"/>
    <lineage>
        <taxon>Bacteria</taxon>
        <taxon>Pseudomonadati</taxon>
        <taxon>Planctomycetota</taxon>
        <taxon>Phycisphaerae</taxon>
        <taxon>Phycisphaerales</taxon>
        <taxon>Phycisphaeraceae</taxon>
        <taxon>Natronomicrosphaera</taxon>
    </lineage>
</organism>
<dbReference type="InterPro" id="IPR012902">
    <property type="entry name" value="N_methyl_site"/>
</dbReference>
<dbReference type="Proteomes" id="UP001575105">
    <property type="component" value="Unassembled WGS sequence"/>
</dbReference>
<comment type="caution">
    <text evidence="4">The sequence shown here is derived from an EMBL/GenBank/DDBJ whole genome shotgun (WGS) entry which is preliminary data.</text>
</comment>
<dbReference type="Pfam" id="PF07596">
    <property type="entry name" value="SBP_bac_10"/>
    <property type="match status" value="1"/>
</dbReference>
<evidence type="ECO:0000259" key="3">
    <source>
        <dbReference type="Pfam" id="PF07596"/>
    </source>
</evidence>
<evidence type="ECO:0000313" key="5">
    <source>
        <dbReference type="Proteomes" id="UP001575105"/>
    </source>
</evidence>
<dbReference type="Pfam" id="PF07963">
    <property type="entry name" value="N_methyl"/>
    <property type="match status" value="1"/>
</dbReference>
<dbReference type="RefSeq" id="WP_425345805.1">
    <property type="nucleotide sequence ID" value="NZ_JBGUBD010000006.1"/>
</dbReference>
<dbReference type="PRINTS" id="PR00813">
    <property type="entry name" value="BCTERIALGSPG"/>
</dbReference>
<accession>A0ABV4U6E5</accession>
<dbReference type="InterPro" id="IPR045584">
    <property type="entry name" value="Pilin-like"/>
</dbReference>
<keyword evidence="2" id="KW-1133">Transmembrane helix</keyword>
<keyword evidence="2" id="KW-0472">Membrane</keyword>
<feature type="domain" description="DUF1559" evidence="3">
    <location>
        <begin position="33"/>
        <end position="64"/>
    </location>
</feature>
<evidence type="ECO:0000313" key="4">
    <source>
        <dbReference type="EMBL" id="MFA9478882.1"/>
    </source>
</evidence>
<dbReference type="Gene3D" id="3.30.700.10">
    <property type="entry name" value="Glycoprotein, Type 4 Pilin"/>
    <property type="match status" value="1"/>
</dbReference>
<dbReference type="InterPro" id="IPR027558">
    <property type="entry name" value="Pre_pil_HX9DG_C"/>
</dbReference>
<dbReference type="SUPFAM" id="SSF54523">
    <property type="entry name" value="Pili subunits"/>
    <property type="match status" value="1"/>
</dbReference>
<dbReference type="EMBL" id="JBGUBD010000006">
    <property type="protein sequence ID" value="MFA9478882.1"/>
    <property type="molecule type" value="Genomic_DNA"/>
</dbReference>
<dbReference type="InterPro" id="IPR011453">
    <property type="entry name" value="DUF1559"/>
</dbReference>
<proteinExistence type="predicted"/>
<keyword evidence="1" id="KW-0488">Methylation</keyword>
<sequence>MPDQIRGFTIIELLVVITIIALLVAILLPALSKTREAARAINCGSNLRQVGLAMQMYLDDNNEYYPGERIWLSRVITYLTPHNSHYYHGDIFQCPTDELPSRYHSPPHWNFFNSYGYNYLNLSIFKGVDDPNNHRFGPHFSKITQPSYLLVHADSGSGEMGMTPTNWHVVSNMAVIPQSRPASRRHNDGSNLLFADGHVAHHPYEEFGYLEDDWKFWKLAPN</sequence>
<protein>
    <submittedName>
        <fullName evidence="4">Prepilin-type N-terminal cleavage/methylation domain-containing protein</fullName>
    </submittedName>
</protein>
<dbReference type="InterPro" id="IPR000983">
    <property type="entry name" value="Bac_GSPG_pilin"/>
</dbReference>
<dbReference type="NCBIfam" id="TIGR04294">
    <property type="entry name" value="pre_pil_HX9DG"/>
    <property type="match status" value="1"/>
</dbReference>
<reference evidence="4 5" key="1">
    <citation type="submission" date="2024-08" db="EMBL/GenBank/DDBJ databases">
        <title>Whole-genome sequencing of halo(alkali)philic microorganisms from hypersaline lakes.</title>
        <authorList>
            <person name="Sorokin D.Y."/>
            <person name="Merkel A.Y."/>
            <person name="Messina E."/>
            <person name="Yakimov M."/>
        </authorList>
    </citation>
    <scope>NUCLEOTIDE SEQUENCE [LARGE SCALE GENOMIC DNA]</scope>
    <source>
        <strain evidence="4 5">AB-hyl4</strain>
    </source>
</reference>
<name>A0ABV4U6E5_9BACT</name>
<evidence type="ECO:0000256" key="2">
    <source>
        <dbReference type="SAM" id="Phobius"/>
    </source>
</evidence>
<evidence type="ECO:0000256" key="1">
    <source>
        <dbReference type="ARBA" id="ARBA00022481"/>
    </source>
</evidence>
<keyword evidence="5" id="KW-1185">Reference proteome</keyword>